<dbReference type="InterPro" id="IPR045584">
    <property type="entry name" value="Pilin-like"/>
</dbReference>
<reference evidence="13" key="1">
    <citation type="submission" date="2016-10" db="EMBL/GenBank/DDBJ databases">
        <authorList>
            <person name="Varghese N."/>
            <person name="Submissions S."/>
        </authorList>
    </citation>
    <scope>NUCLEOTIDE SEQUENCE [LARGE SCALE GENOMIC DNA]</scope>
    <source>
        <strain evidence="13">DSM 9751</strain>
    </source>
</reference>
<accession>A0A1H4JTU9</accession>
<comment type="subcellular location">
    <subcellularLocation>
        <location evidence="1">Cell inner membrane</location>
        <topology evidence="1">Single-pass membrane protein</topology>
    </subcellularLocation>
</comment>
<evidence type="ECO:0000256" key="8">
    <source>
        <dbReference type="ARBA" id="ARBA00023136"/>
    </source>
</evidence>
<evidence type="ECO:0000256" key="1">
    <source>
        <dbReference type="ARBA" id="ARBA00004377"/>
    </source>
</evidence>
<dbReference type="GO" id="GO:0005886">
    <property type="term" value="C:plasma membrane"/>
    <property type="evidence" value="ECO:0007669"/>
    <property type="project" value="UniProtKB-SubCell"/>
</dbReference>
<dbReference type="Pfam" id="PF12019">
    <property type="entry name" value="GspH"/>
    <property type="match status" value="1"/>
</dbReference>
<evidence type="ECO:0000256" key="6">
    <source>
        <dbReference type="ARBA" id="ARBA00022692"/>
    </source>
</evidence>
<dbReference type="Pfam" id="PF07963">
    <property type="entry name" value="N_methyl"/>
    <property type="match status" value="1"/>
</dbReference>
<evidence type="ECO:0000259" key="11">
    <source>
        <dbReference type="Pfam" id="PF12019"/>
    </source>
</evidence>
<evidence type="ECO:0000313" key="12">
    <source>
        <dbReference type="EMBL" id="SEB49082.1"/>
    </source>
</evidence>
<dbReference type="AlphaFoldDB" id="A0A1H4JTU9"/>
<comment type="similarity">
    <text evidence="9">Belongs to the GSP H family.</text>
</comment>
<dbReference type="InterPro" id="IPR012902">
    <property type="entry name" value="N_methyl_site"/>
</dbReference>
<dbReference type="Gene3D" id="3.55.40.10">
    <property type="entry name" value="minor pseudopilin epsh domain"/>
    <property type="match status" value="1"/>
</dbReference>
<evidence type="ECO:0000313" key="13">
    <source>
        <dbReference type="Proteomes" id="UP000198982"/>
    </source>
</evidence>
<dbReference type="Proteomes" id="UP000198982">
    <property type="component" value="Unassembled WGS sequence"/>
</dbReference>
<protein>
    <recommendedName>
        <fullName evidence="2">Type II secretion system protein H</fullName>
    </recommendedName>
    <alternativeName>
        <fullName evidence="10">General secretion pathway protein H</fullName>
    </alternativeName>
</protein>
<evidence type="ECO:0000256" key="3">
    <source>
        <dbReference type="ARBA" id="ARBA00022475"/>
    </source>
</evidence>
<evidence type="ECO:0000256" key="10">
    <source>
        <dbReference type="ARBA" id="ARBA00030775"/>
    </source>
</evidence>
<name>A0A1H4JTU9_9PSED</name>
<gene>
    <name evidence="12" type="ORF">SAMN05216178_0707</name>
</gene>
<keyword evidence="4" id="KW-0488">Methylation</keyword>
<keyword evidence="3" id="KW-1003">Cell membrane</keyword>
<dbReference type="RefSeq" id="WP_092309928.1">
    <property type="nucleotide sequence ID" value="NZ_FNTJ01000001.1"/>
</dbReference>
<dbReference type="GO" id="GO:0015627">
    <property type="term" value="C:type II protein secretion system complex"/>
    <property type="evidence" value="ECO:0007669"/>
    <property type="project" value="InterPro"/>
</dbReference>
<dbReference type="GO" id="GO:0015628">
    <property type="term" value="P:protein secretion by the type II secretion system"/>
    <property type="evidence" value="ECO:0007669"/>
    <property type="project" value="InterPro"/>
</dbReference>
<sequence>MHEKGFSLIELLSALAVLALLLPLSGAAFSELLRSNRQQDTAQMLASGLRNARAAAILHQRTALIHGLDNDWSQGWRIILDISGKGPEDSGNPLLIERRSGGQVLIVGNRPVQYYVRFSPLGNPLLPSGAFQAGTLHICQAGQEHGRHQVVLSRSGRVSLRSDSAEQALCAPAG</sequence>
<evidence type="ECO:0000256" key="2">
    <source>
        <dbReference type="ARBA" id="ARBA00021549"/>
    </source>
</evidence>
<dbReference type="NCBIfam" id="TIGR02532">
    <property type="entry name" value="IV_pilin_GFxxxE"/>
    <property type="match status" value="1"/>
</dbReference>
<evidence type="ECO:0000256" key="5">
    <source>
        <dbReference type="ARBA" id="ARBA00022519"/>
    </source>
</evidence>
<evidence type="ECO:0000256" key="7">
    <source>
        <dbReference type="ARBA" id="ARBA00022989"/>
    </source>
</evidence>
<evidence type="ECO:0000256" key="9">
    <source>
        <dbReference type="ARBA" id="ARBA00025772"/>
    </source>
</evidence>
<feature type="domain" description="General secretion pathway GspH" evidence="11">
    <location>
        <begin position="42"/>
        <end position="156"/>
    </location>
</feature>
<dbReference type="SUPFAM" id="SSF54523">
    <property type="entry name" value="Pili subunits"/>
    <property type="match status" value="1"/>
</dbReference>
<evidence type="ECO:0000256" key="4">
    <source>
        <dbReference type="ARBA" id="ARBA00022481"/>
    </source>
</evidence>
<keyword evidence="13" id="KW-1185">Reference proteome</keyword>
<organism evidence="12 13">
    <name type="scientific">Pseudomonas saponiphila</name>
    <dbReference type="NCBI Taxonomy" id="556534"/>
    <lineage>
        <taxon>Bacteria</taxon>
        <taxon>Pseudomonadati</taxon>
        <taxon>Pseudomonadota</taxon>
        <taxon>Gammaproteobacteria</taxon>
        <taxon>Pseudomonadales</taxon>
        <taxon>Pseudomonadaceae</taxon>
        <taxon>Pseudomonas</taxon>
    </lineage>
</organism>
<dbReference type="InterPro" id="IPR022346">
    <property type="entry name" value="T2SS_GspH"/>
</dbReference>
<keyword evidence="6" id="KW-0812">Transmembrane</keyword>
<keyword evidence="8" id="KW-0472">Membrane</keyword>
<keyword evidence="7" id="KW-1133">Transmembrane helix</keyword>
<keyword evidence="5" id="KW-0997">Cell inner membrane</keyword>
<dbReference type="EMBL" id="FNTJ01000001">
    <property type="protein sequence ID" value="SEB49082.1"/>
    <property type="molecule type" value="Genomic_DNA"/>
</dbReference>
<proteinExistence type="inferred from homology"/>